<keyword evidence="1" id="KW-0732">Signal</keyword>
<dbReference type="AlphaFoldDB" id="A0A316F4B7"/>
<evidence type="ECO:0000259" key="2">
    <source>
        <dbReference type="PROSITE" id="PS50240"/>
    </source>
</evidence>
<dbReference type="PRINTS" id="PR00722">
    <property type="entry name" value="CHYMOTRYPSIN"/>
</dbReference>
<evidence type="ECO:0000313" key="3">
    <source>
        <dbReference type="EMBL" id="PWK40463.1"/>
    </source>
</evidence>
<dbReference type="PANTHER" id="PTHR24260">
    <property type="match status" value="1"/>
</dbReference>
<protein>
    <submittedName>
        <fullName evidence="3">Trypsin</fullName>
    </submittedName>
</protein>
<accession>A0A316F4B7</accession>
<dbReference type="SMART" id="SM00020">
    <property type="entry name" value="Tryp_SPc"/>
    <property type="match status" value="1"/>
</dbReference>
<reference evidence="3 4" key="1">
    <citation type="submission" date="2018-05" db="EMBL/GenBank/DDBJ databases">
        <title>Genomic Encyclopedia of Archaeal and Bacterial Type Strains, Phase II (KMG-II): from individual species to whole genera.</title>
        <authorList>
            <person name="Goeker M."/>
        </authorList>
    </citation>
    <scope>NUCLEOTIDE SEQUENCE [LARGE SCALE GENOMIC DNA]</scope>
    <source>
        <strain evidence="3 4">DSM 45184</strain>
    </source>
</reference>
<feature type="signal peptide" evidence="1">
    <location>
        <begin position="1"/>
        <end position="39"/>
    </location>
</feature>
<dbReference type="PANTHER" id="PTHR24260:SF136">
    <property type="entry name" value="GH08193P-RELATED"/>
    <property type="match status" value="1"/>
</dbReference>
<dbReference type="InterPro" id="IPR043504">
    <property type="entry name" value="Peptidase_S1_PA_chymotrypsin"/>
</dbReference>
<dbReference type="Proteomes" id="UP000245697">
    <property type="component" value="Unassembled WGS sequence"/>
</dbReference>
<evidence type="ECO:0000256" key="1">
    <source>
        <dbReference type="SAM" id="SignalP"/>
    </source>
</evidence>
<dbReference type="PROSITE" id="PS50240">
    <property type="entry name" value="TRYPSIN_DOM"/>
    <property type="match status" value="1"/>
</dbReference>
<keyword evidence="4" id="KW-1185">Reference proteome</keyword>
<dbReference type="InterPro" id="IPR051333">
    <property type="entry name" value="CLIP_Serine_Protease"/>
</dbReference>
<gene>
    <name evidence="3" type="ORF">BC793_11971</name>
</gene>
<dbReference type="Pfam" id="PF00089">
    <property type="entry name" value="Trypsin"/>
    <property type="match status" value="1"/>
</dbReference>
<dbReference type="GO" id="GO:0006508">
    <property type="term" value="P:proteolysis"/>
    <property type="evidence" value="ECO:0007669"/>
    <property type="project" value="InterPro"/>
</dbReference>
<dbReference type="Gene3D" id="2.40.10.10">
    <property type="entry name" value="Trypsin-like serine proteases"/>
    <property type="match status" value="1"/>
</dbReference>
<proteinExistence type="predicted"/>
<sequence length="625" mass="62007">MDTRMTAARSRARRAVRRTGLAAALAVLTLAAGVGSAPASGVTGGTPADGYAFAAHIQVGELVRGCSGALIDPEWVATSAACFAGTGGAPAETTTVTVGRADLQATGGQQRRVVDVVPHPSRQLALAKLSAPVIDVAPVPVAAVAPTAGETLQILGYGRTATTWVPRRLHRGDLTVQTVGGATIDVAPAVGASVGICKGDAGGPALRPRGAGFELVGVHTTSGQAGCLDAPADATATATETRLDDIAAWVRQTVRGGTFVRLPTSAAVLDTRGSIGGAPGVKAAGTTTSFPVTGVGGIPATGVTAVLVDVTAVTTTAGMYLTVFPEGTTRPAALSTLNVTGDQILSNSAVVAVPASGKLSVYNNGGGVHIIVDVQGYYTRAGTSGGGYVPVTPTRLVDTRSGLGGGGTTAIPSGGSRTFPFTGGVIPTGASAAFVDLIATGATAQGWIGTFATGGTSRSVMDYVPGTTSHGVAVRLGTDGRATFTNNSGSPIHLVMTATGYFTGAPATGAGLRTLAARRLVDTRSNPAPMPANGTVDVATGLPPGATAVVNFVVVDNTAGGYLHAWPVGGTEPGTSLSNYPPTADLARGGMAKVPVGTDGKIRVRNVSAGTTNLVVDLQAWYAGS</sequence>
<dbReference type="InterPro" id="IPR001314">
    <property type="entry name" value="Peptidase_S1A"/>
</dbReference>
<dbReference type="EMBL" id="QGGR01000019">
    <property type="protein sequence ID" value="PWK40463.1"/>
    <property type="molecule type" value="Genomic_DNA"/>
</dbReference>
<name>A0A316F4B7_9ACTN</name>
<feature type="domain" description="Peptidase S1" evidence="2">
    <location>
        <begin position="42"/>
        <end position="255"/>
    </location>
</feature>
<dbReference type="InterPro" id="IPR001254">
    <property type="entry name" value="Trypsin_dom"/>
</dbReference>
<dbReference type="GO" id="GO:0004252">
    <property type="term" value="F:serine-type endopeptidase activity"/>
    <property type="evidence" value="ECO:0007669"/>
    <property type="project" value="InterPro"/>
</dbReference>
<evidence type="ECO:0000313" key="4">
    <source>
        <dbReference type="Proteomes" id="UP000245697"/>
    </source>
</evidence>
<comment type="caution">
    <text evidence="3">The sequence shown here is derived from an EMBL/GenBank/DDBJ whole genome shotgun (WGS) entry which is preliminary data.</text>
</comment>
<feature type="chain" id="PRO_5016436175" evidence="1">
    <location>
        <begin position="40"/>
        <end position="625"/>
    </location>
</feature>
<organism evidence="3 4">
    <name type="scientific">Actinoplanes xinjiangensis</name>
    <dbReference type="NCBI Taxonomy" id="512350"/>
    <lineage>
        <taxon>Bacteria</taxon>
        <taxon>Bacillati</taxon>
        <taxon>Actinomycetota</taxon>
        <taxon>Actinomycetes</taxon>
        <taxon>Micromonosporales</taxon>
        <taxon>Micromonosporaceae</taxon>
        <taxon>Actinoplanes</taxon>
    </lineage>
</organism>
<dbReference type="InterPro" id="IPR009003">
    <property type="entry name" value="Peptidase_S1_PA"/>
</dbReference>
<dbReference type="SUPFAM" id="SSF50494">
    <property type="entry name" value="Trypsin-like serine proteases"/>
    <property type="match status" value="1"/>
</dbReference>